<organism evidence="1 2">
    <name type="scientific">Streptomyces viridochromogenes</name>
    <dbReference type="NCBI Taxonomy" id="1938"/>
    <lineage>
        <taxon>Bacteria</taxon>
        <taxon>Bacillati</taxon>
        <taxon>Actinomycetota</taxon>
        <taxon>Actinomycetes</taxon>
        <taxon>Kitasatosporales</taxon>
        <taxon>Streptomycetaceae</taxon>
        <taxon>Streptomyces</taxon>
    </lineage>
</organism>
<reference evidence="1 2" key="1">
    <citation type="submission" date="2015-06" db="EMBL/GenBank/DDBJ databases">
        <authorList>
            <person name="Hoefler B.C."/>
            <person name="Straight P.D."/>
        </authorList>
    </citation>
    <scope>NUCLEOTIDE SEQUENCE [LARGE SCALE GENOMIC DNA]</scope>
    <source>
        <strain evidence="1 2">NRRL 3427</strain>
    </source>
</reference>
<proteinExistence type="predicted"/>
<dbReference type="RefSeq" id="WP_017242392.1">
    <property type="nucleotide sequence ID" value="NZ_LGUP01000399.1"/>
</dbReference>
<comment type="caution">
    <text evidence="1">The sequence shown here is derived from an EMBL/GenBank/DDBJ whole genome shotgun (WGS) entry which is preliminary data.</text>
</comment>
<gene>
    <name evidence="1" type="ORF">ADK34_36855</name>
</gene>
<evidence type="ECO:0000313" key="1">
    <source>
        <dbReference type="EMBL" id="KOG09734.1"/>
    </source>
</evidence>
<protein>
    <recommendedName>
        <fullName evidence="3">Secreted protein</fullName>
    </recommendedName>
</protein>
<accession>A0A0L8J889</accession>
<evidence type="ECO:0000313" key="2">
    <source>
        <dbReference type="Proteomes" id="UP000037023"/>
    </source>
</evidence>
<dbReference type="EMBL" id="LGUP01000399">
    <property type="protein sequence ID" value="KOG09734.1"/>
    <property type="molecule type" value="Genomic_DNA"/>
</dbReference>
<dbReference type="InterPro" id="IPR021373">
    <property type="entry name" value="DUF2993"/>
</dbReference>
<evidence type="ECO:0008006" key="3">
    <source>
        <dbReference type="Google" id="ProtNLM"/>
    </source>
</evidence>
<dbReference type="PATRIC" id="fig|1938.6.peg.7949"/>
<dbReference type="Proteomes" id="UP000037023">
    <property type="component" value="Unassembled WGS sequence"/>
</dbReference>
<dbReference type="AlphaFoldDB" id="A0A0L8J889"/>
<dbReference type="OrthoDB" id="3215846at2"/>
<sequence>MRALRILLIVAVVLGGVLVGIDRLAVAYAESEASSRVKLSAASSESIEVDIKGFPFLTQVADKRFDQVDVTATGVQATAGSKRIRVGELTAVLRDVTVTGDWAGAKAGSATGTALISYADLTAAAADQGATVAYGGNGKVKVTGGVKILGRTLTRTVVSTVTVVDGGTIRVRADEVPGEGIPGVEEVVRARTDFERPIGMIAGMKVEKVEPRPDGLAVMVAGKDIVLAG</sequence>
<name>A0A0L8J889_STRVR</name>
<dbReference type="Pfam" id="PF11209">
    <property type="entry name" value="LmeA"/>
    <property type="match status" value="1"/>
</dbReference>